<dbReference type="EMBL" id="PQGG01000045">
    <property type="protein sequence ID" value="POP50995.1"/>
    <property type="molecule type" value="Genomic_DNA"/>
</dbReference>
<dbReference type="AlphaFoldDB" id="A0A2S4HAI5"/>
<comment type="caution">
    <text evidence="1">The sequence shown here is derived from an EMBL/GenBank/DDBJ whole genome shotgun (WGS) entry which is preliminary data.</text>
</comment>
<name>A0A2S4HAI5_9GAMM</name>
<protein>
    <submittedName>
        <fullName evidence="1">Uncharacterized protein</fullName>
    </submittedName>
</protein>
<accession>A0A2S4HAI5</accession>
<organism evidence="1 2">
    <name type="scientific">Zhongshania marina</name>
    <dbReference type="NCBI Taxonomy" id="2304603"/>
    <lineage>
        <taxon>Bacteria</taxon>
        <taxon>Pseudomonadati</taxon>
        <taxon>Pseudomonadota</taxon>
        <taxon>Gammaproteobacteria</taxon>
        <taxon>Cellvibrionales</taxon>
        <taxon>Spongiibacteraceae</taxon>
        <taxon>Zhongshania</taxon>
    </lineage>
</organism>
<evidence type="ECO:0000313" key="2">
    <source>
        <dbReference type="Proteomes" id="UP000237222"/>
    </source>
</evidence>
<sequence>MEWSAIITHMRNEHEIAPQAGYDEYLKEKLCRKCNNVKPLDAYARAKGVKSCFLPWYTSLAQLSQSGGCLARPMRLEFAGALYHVTSAMLRKNRQEAIIKAVISRG</sequence>
<gene>
    <name evidence="1" type="ORF">C0068_19370</name>
</gene>
<reference evidence="1" key="1">
    <citation type="submission" date="2018-01" db="EMBL/GenBank/DDBJ databases">
        <authorList>
            <person name="Yu X.-D."/>
        </authorList>
    </citation>
    <scope>NUCLEOTIDE SEQUENCE</scope>
    <source>
        <strain evidence="1">ZX-21</strain>
    </source>
</reference>
<dbReference type="Proteomes" id="UP000237222">
    <property type="component" value="Unassembled WGS sequence"/>
</dbReference>
<proteinExistence type="predicted"/>
<evidence type="ECO:0000313" key="1">
    <source>
        <dbReference type="EMBL" id="POP50995.1"/>
    </source>
</evidence>